<dbReference type="RefSeq" id="WP_168981344.1">
    <property type="nucleotide sequence ID" value="NZ_JABAGD010000007.1"/>
</dbReference>
<feature type="repeat" description="Cell wall-binding" evidence="2">
    <location>
        <begin position="453"/>
        <end position="472"/>
    </location>
</feature>
<accession>A0A7X9XNK2</accession>
<dbReference type="InterPro" id="IPR018337">
    <property type="entry name" value="Cell_wall/Cho-bd_repeat"/>
</dbReference>
<gene>
    <name evidence="5" type="ORF">HF849_05735</name>
</gene>
<evidence type="ECO:0000313" key="6">
    <source>
        <dbReference type="Proteomes" id="UP000587880"/>
    </source>
</evidence>
<evidence type="ECO:0000256" key="2">
    <source>
        <dbReference type="PROSITE-ProRule" id="PRU00591"/>
    </source>
</evidence>
<evidence type="ECO:0000313" key="5">
    <source>
        <dbReference type="EMBL" id="NMF04265.1"/>
    </source>
</evidence>
<dbReference type="AlphaFoldDB" id="A0A7X9XNK2"/>
<organism evidence="5 6">
    <name type="scientific">Clostridium beijerinckii</name>
    <name type="common">Clostridium MP</name>
    <dbReference type="NCBI Taxonomy" id="1520"/>
    <lineage>
        <taxon>Bacteria</taxon>
        <taxon>Bacillati</taxon>
        <taxon>Bacillota</taxon>
        <taxon>Clostridia</taxon>
        <taxon>Eubacteriales</taxon>
        <taxon>Clostridiaceae</taxon>
        <taxon>Clostridium</taxon>
    </lineage>
</organism>
<dbReference type="InterPro" id="IPR025883">
    <property type="entry name" value="Cadherin-like_domain"/>
</dbReference>
<evidence type="ECO:0000259" key="4">
    <source>
        <dbReference type="Pfam" id="PF12733"/>
    </source>
</evidence>
<feature type="compositionally biased region" description="Polar residues" evidence="3">
    <location>
        <begin position="245"/>
        <end position="256"/>
    </location>
</feature>
<feature type="domain" description="Cadherin-like beta-sandwich-like" evidence="4">
    <location>
        <begin position="276"/>
        <end position="363"/>
    </location>
</feature>
<proteinExistence type="predicted"/>
<evidence type="ECO:0000256" key="1">
    <source>
        <dbReference type="ARBA" id="ARBA00022737"/>
    </source>
</evidence>
<feature type="repeat" description="Cell wall-binding" evidence="2">
    <location>
        <begin position="433"/>
        <end position="452"/>
    </location>
</feature>
<feature type="domain" description="Cadherin-like beta-sandwich-like" evidence="4">
    <location>
        <begin position="57"/>
        <end position="137"/>
    </location>
</feature>
<dbReference type="SUPFAM" id="SSF69360">
    <property type="entry name" value="Cell wall binding repeat"/>
    <property type="match status" value="1"/>
</dbReference>
<dbReference type="PROSITE" id="PS51170">
    <property type="entry name" value="CW"/>
    <property type="match status" value="2"/>
</dbReference>
<dbReference type="InterPro" id="IPR013783">
    <property type="entry name" value="Ig-like_fold"/>
</dbReference>
<dbReference type="Gene3D" id="2.10.270.10">
    <property type="entry name" value="Cholin Binding"/>
    <property type="match status" value="2"/>
</dbReference>
<keyword evidence="1" id="KW-0677">Repeat</keyword>
<dbReference type="Pfam" id="PF19127">
    <property type="entry name" value="Choline_bind_3"/>
    <property type="match status" value="1"/>
</dbReference>
<feature type="region of interest" description="Disordered" evidence="3">
    <location>
        <begin position="219"/>
        <end position="259"/>
    </location>
</feature>
<feature type="compositionally biased region" description="Low complexity" evidence="3">
    <location>
        <begin position="365"/>
        <end position="375"/>
    </location>
</feature>
<evidence type="ECO:0000256" key="3">
    <source>
        <dbReference type="SAM" id="MobiDB-lite"/>
    </source>
</evidence>
<sequence>MNKAIKRIITILISISTFSALSPYKYSSIINTKAYASSSDIYLKGISVTDGDSISLNSSKKTYTTNVPNSDKEVVIRVTTNDDDDKVTIDGDENPEKQGSTKYKKTVTLEKGVNTFEIKVEDKDGDNQREYTLKIDRGGKQSSDSDSVFLDNISLDYGDIDFSKNTTSYDVNVDENVEELRVQANPENNNYIVRIDGSKVDEDDKFRKNVKLSEGENSISIDVEDDEDDDNTKTYTLNVYRGKNPSKTDSENSNAKFDNDQDSIYLDDIVLDDGDIKFTPNFNKKITSYSVDVPESAEDIIIKGEPEDGSSIVKINGTTADSNNRKRVSLNKGKNVIEIQVNTDTDKDDDNYEKRIYTLTVYRGTSEGSSTTSNSDEGKNVQDTVPSNKVNQWININGKWQYNDSTGKPIKNTWYLDRSYGKYYFFDQDGNMVTGWLANNGDWYYLDQNGAMATGWKQLGASWYYLDSQGKMKTGWFKDANGKWYYLYYSSGAMAANTYLDGYKLGADGAWIR</sequence>
<feature type="region of interest" description="Disordered" evidence="3">
    <location>
        <begin position="365"/>
        <end position="384"/>
    </location>
</feature>
<dbReference type="EMBL" id="JABAGD010000007">
    <property type="protein sequence ID" value="NMF04265.1"/>
    <property type="molecule type" value="Genomic_DNA"/>
</dbReference>
<reference evidence="5 6" key="1">
    <citation type="submission" date="2020-04" db="EMBL/GenBank/DDBJ databases">
        <authorList>
            <person name="Hitch T.C.A."/>
            <person name="Wylensek D."/>
            <person name="Clavel T."/>
        </authorList>
    </citation>
    <scope>NUCLEOTIDE SEQUENCE [LARGE SCALE GENOMIC DNA]</scope>
    <source>
        <strain evidence="5 6">WB01_NA02</strain>
    </source>
</reference>
<dbReference type="Pfam" id="PF01473">
    <property type="entry name" value="Choline_bind_1"/>
    <property type="match status" value="1"/>
</dbReference>
<dbReference type="Proteomes" id="UP000587880">
    <property type="component" value="Unassembled WGS sequence"/>
</dbReference>
<feature type="domain" description="Cadherin-like beta-sandwich-like" evidence="4">
    <location>
        <begin position="152"/>
        <end position="241"/>
    </location>
</feature>
<dbReference type="Pfam" id="PF12733">
    <property type="entry name" value="Cadherin-like"/>
    <property type="match status" value="3"/>
</dbReference>
<protein>
    <recommendedName>
        <fullName evidence="4">Cadherin-like beta-sandwich-like domain-containing protein</fullName>
    </recommendedName>
</protein>
<name>A0A7X9XNK2_CLOBE</name>
<comment type="caution">
    <text evidence="5">The sequence shown here is derived from an EMBL/GenBank/DDBJ whole genome shotgun (WGS) entry which is preliminary data.</text>
</comment>
<dbReference type="Gene3D" id="2.60.40.10">
    <property type="entry name" value="Immunoglobulins"/>
    <property type="match status" value="1"/>
</dbReference>